<comment type="caution">
    <text evidence="1">The sequence shown here is derived from an EMBL/GenBank/DDBJ whole genome shotgun (WGS) entry which is preliminary data.</text>
</comment>
<protein>
    <recommendedName>
        <fullName evidence="3">Galactose oxidase</fullName>
    </recommendedName>
</protein>
<evidence type="ECO:0000313" key="2">
    <source>
        <dbReference type="Proteomes" id="UP001209540"/>
    </source>
</evidence>
<reference evidence="1" key="1">
    <citation type="journal article" date="2022" name="IScience">
        <title>Evolution of zygomycete secretomes and the origins of terrestrial fungal ecologies.</title>
        <authorList>
            <person name="Chang Y."/>
            <person name="Wang Y."/>
            <person name="Mondo S."/>
            <person name="Ahrendt S."/>
            <person name="Andreopoulos W."/>
            <person name="Barry K."/>
            <person name="Beard J."/>
            <person name="Benny G.L."/>
            <person name="Blankenship S."/>
            <person name="Bonito G."/>
            <person name="Cuomo C."/>
            <person name="Desiro A."/>
            <person name="Gervers K.A."/>
            <person name="Hundley H."/>
            <person name="Kuo A."/>
            <person name="LaButti K."/>
            <person name="Lang B.F."/>
            <person name="Lipzen A."/>
            <person name="O'Donnell K."/>
            <person name="Pangilinan J."/>
            <person name="Reynolds N."/>
            <person name="Sandor L."/>
            <person name="Smith M.E."/>
            <person name="Tsang A."/>
            <person name="Grigoriev I.V."/>
            <person name="Stajich J.E."/>
            <person name="Spatafora J.W."/>
        </authorList>
    </citation>
    <scope>NUCLEOTIDE SEQUENCE</scope>
    <source>
        <strain evidence="1">RSA 2281</strain>
    </source>
</reference>
<organism evidence="1 2">
    <name type="scientific">Phascolomyces articulosus</name>
    <dbReference type="NCBI Taxonomy" id="60185"/>
    <lineage>
        <taxon>Eukaryota</taxon>
        <taxon>Fungi</taxon>
        <taxon>Fungi incertae sedis</taxon>
        <taxon>Mucoromycota</taxon>
        <taxon>Mucoromycotina</taxon>
        <taxon>Mucoromycetes</taxon>
        <taxon>Mucorales</taxon>
        <taxon>Lichtheimiaceae</taxon>
        <taxon>Phascolomyces</taxon>
    </lineage>
</organism>
<gene>
    <name evidence="1" type="ORF">BDA99DRAFT_494799</name>
</gene>
<dbReference type="AlphaFoldDB" id="A0AAD5KWV5"/>
<sequence>MSLFSKFTKNNTGDKAGAGAFPWSQRKLTGSQSHVLPRYGHATTTSLPTDNLILFGGMHNKSKKDLFLIDTNNMSSSPINATGDVPTSRMYPVLAPLGNNCVLLYGGAPSSADEKWDPNFYTLNVGEF</sequence>
<proteinExistence type="predicted"/>
<reference evidence="1" key="2">
    <citation type="submission" date="2023-02" db="EMBL/GenBank/DDBJ databases">
        <authorList>
            <consortium name="DOE Joint Genome Institute"/>
            <person name="Mondo S.J."/>
            <person name="Chang Y."/>
            <person name="Wang Y."/>
            <person name="Ahrendt S."/>
            <person name="Andreopoulos W."/>
            <person name="Barry K."/>
            <person name="Beard J."/>
            <person name="Benny G.L."/>
            <person name="Blankenship S."/>
            <person name="Bonito G."/>
            <person name="Cuomo C."/>
            <person name="Desiro A."/>
            <person name="Gervers K.A."/>
            <person name="Hundley H."/>
            <person name="Kuo A."/>
            <person name="LaButti K."/>
            <person name="Lang B.F."/>
            <person name="Lipzen A."/>
            <person name="O'Donnell K."/>
            <person name="Pangilinan J."/>
            <person name="Reynolds N."/>
            <person name="Sandor L."/>
            <person name="Smith M.W."/>
            <person name="Tsang A."/>
            <person name="Grigoriev I.V."/>
            <person name="Stajich J.E."/>
            <person name="Spatafora J.W."/>
        </authorList>
    </citation>
    <scope>NUCLEOTIDE SEQUENCE</scope>
    <source>
        <strain evidence="1">RSA 2281</strain>
    </source>
</reference>
<dbReference type="Gene3D" id="2.120.10.80">
    <property type="entry name" value="Kelch-type beta propeller"/>
    <property type="match status" value="1"/>
</dbReference>
<dbReference type="SUPFAM" id="SSF50965">
    <property type="entry name" value="Galactose oxidase, central domain"/>
    <property type="match status" value="1"/>
</dbReference>
<name>A0AAD5KWV5_9FUNG</name>
<dbReference type="Proteomes" id="UP001209540">
    <property type="component" value="Unassembled WGS sequence"/>
</dbReference>
<evidence type="ECO:0008006" key="3">
    <source>
        <dbReference type="Google" id="ProtNLM"/>
    </source>
</evidence>
<evidence type="ECO:0000313" key="1">
    <source>
        <dbReference type="EMBL" id="KAI9277070.1"/>
    </source>
</evidence>
<keyword evidence="2" id="KW-1185">Reference proteome</keyword>
<dbReference type="InterPro" id="IPR015915">
    <property type="entry name" value="Kelch-typ_b-propeller"/>
</dbReference>
<dbReference type="InterPro" id="IPR011043">
    <property type="entry name" value="Gal_Oxase/kelch_b-propeller"/>
</dbReference>
<accession>A0AAD5KWV5</accession>
<dbReference type="EMBL" id="JAIXMP010000002">
    <property type="protein sequence ID" value="KAI9277070.1"/>
    <property type="molecule type" value="Genomic_DNA"/>
</dbReference>